<protein>
    <submittedName>
        <fullName evidence="2">Uncharacterized protein</fullName>
    </submittedName>
</protein>
<evidence type="ECO:0000313" key="3">
    <source>
        <dbReference type="Proteomes" id="UP001642502"/>
    </source>
</evidence>
<feature type="compositionally biased region" description="Polar residues" evidence="1">
    <location>
        <begin position="185"/>
        <end position="194"/>
    </location>
</feature>
<comment type="caution">
    <text evidence="2">The sequence shown here is derived from an EMBL/GenBank/DDBJ whole genome shotgun (WGS) entry which is preliminary data.</text>
</comment>
<evidence type="ECO:0000256" key="1">
    <source>
        <dbReference type="SAM" id="MobiDB-lite"/>
    </source>
</evidence>
<keyword evidence="3" id="KW-1185">Reference proteome</keyword>
<dbReference type="EMBL" id="CAWUON010000059">
    <property type="protein sequence ID" value="CAK7270444.1"/>
    <property type="molecule type" value="Genomic_DNA"/>
</dbReference>
<dbReference type="Proteomes" id="UP001642502">
    <property type="component" value="Unassembled WGS sequence"/>
</dbReference>
<feature type="region of interest" description="Disordered" evidence="1">
    <location>
        <begin position="185"/>
        <end position="207"/>
    </location>
</feature>
<accession>A0ABP0DQ76</accession>
<gene>
    <name evidence="2" type="ORF">SEPCBS119000_004092</name>
</gene>
<feature type="region of interest" description="Disordered" evidence="1">
    <location>
        <begin position="1"/>
        <end position="42"/>
    </location>
</feature>
<proteinExistence type="predicted"/>
<organism evidence="2 3">
    <name type="scientific">Sporothrix epigloea</name>
    <dbReference type="NCBI Taxonomy" id="1892477"/>
    <lineage>
        <taxon>Eukaryota</taxon>
        <taxon>Fungi</taxon>
        <taxon>Dikarya</taxon>
        <taxon>Ascomycota</taxon>
        <taxon>Pezizomycotina</taxon>
        <taxon>Sordariomycetes</taxon>
        <taxon>Sordariomycetidae</taxon>
        <taxon>Ophiostomatales</taxon>
        <taxon>Ophiostomataceae</taxon>
        <taxon>Sporothrix</taxon>
    </lineage>
</organism>
<evidence type="ECO:0000313" key="2">
    <source>
        <dbReference type="EMBL" id="CAK7270444.1"/>
    </source>
</evidence>
<sequence length="259" mass="27328">MSAPYNLRSAGAPKAGEPQPNVPQTDAPRADAPDNESSPTGQLTVEDLFKRMAADMARLQTVLQGDIKQLQPEIRSDLADHNTHLERLERGHVPTPAVDHPAPVPTAKVAARMPPVAHTTLPAAELNAAAADQTTFFPIADPIALQSPLSPAENSVLGDKEESVNQCERAITHSHEVDHYVANSLASESSQTSSNPPPADDGASNVLDGQQVPFLSAQDVDDANISRPSSIYEAAASPDPRATSAHKIGLAAVKALIYL</sequence>
<reference evidence="2 3" key="1">
    <citation type="submission" date="2024-01" db="EMBL/GenBank/DDBJ databases">
        <authorList>
            <person name="Allen C."/>
            <person name="Tagirdzhanova G."/>
        </authorList>
    </citation>
    <scope>NUCLEOTIDE SEQUENCE [LARGE SCALE GENOMIC DNA]</scope>
    <source>
        <strain evidence="2 3">CBS 119000</strain>
    </source>
</reference>
<name>A0ABP0DQ76_9PEZI</name>